<feature type="compositionally biased region" description="Basic and acidic residues" evidence="1">
    <location>
        <begin position="255"/>
        <end position="265"/>
    </location>
</feature>
<dbReference type="HOGENOM" id="CLU_704003_0_0_1"/>
<keyword evidence="3" id="KW-1185">Reference proteome</keyword>
<feature type="compositionally biased region" description="Basic and acidic residues" evidence="1">
    <location>
        <begin position="124"/>
        <end position="144"/>
    </location>
</feature>
<evidence type="ECO:0000313" key="3">
    <source>
        <dbReference type="Proteomes" id="UP000001611"/>
    </source>
</evidence>
<evidence type="ECO:0000256" key="1">
    <source>
        <dbReference type="SAM" id="MobiDB-lite"/>
    </source>
</evidence>
<dbReference type="GeneID" id="20706398"/>
<sequence length="396" mass="44199">MSLGCPQVGIGTPWALDIYSFGIPAREVDAGYPPYDEPSRRVADPYDPYPPPRYAERQRRQEPSYHDDRFSRDYPSGSTRRNSRDVPFERRQHDVRPVRGASEMRPSRGGFDNSPEPALKSRRGRSEAPRSSHAPRSESPEAYRRRATRSRPAYDRDDDAYRRNTRARAGSLDQGYGPAASRERQKYPPRAADTRHSRYPAYGPGYPDDDGEDDFRRPTRARTQPIPPPPQHHERRVEPDSHYQTRGRARNMSRGPEHDPYHEAPSHAPPRSRSVPSKPTTPEPAAAGRSKARKAAGYAAIGAATRMAIQAGAQAAYKLRDDPSPWMGEKGVRVATAALGAGLVDGFVGSKRSPVKKGGMRHQAMKQAAEAGIRNFVVQPATAHAQQHVHDARKKR</sequence>
<feature type="compositionally biased region" description="Basic and acidic residues" evidence="1">
    <location>
        <begin position="82"/>
        <end position="97"/>
    </location>
</feature>
<feature type="compositionally biased region" description="Basic and acidic residues" evidence="1">
    <location>
        <begin position="181"/>
        <end position="196"/>
    </location>
</feature>
<proteinExistence type="predicted"/>
<accession>G2X3F0</accession>
<feature type="compositionally biased region" description="Basic and acidic residues" evidence="1">
    <location>
        <begin position="231"/>
        <end position="243"/>
    </location>
</feature>
<dbReference type="AlphaFoldDB" id="G2X3F0"/>
<dbReference type="OrthoDB" id="3539922at2759"/>
<dbReference type="RefSeq" id="XP_009652834.1">
    <property type="nucleotide sequence ID" value="XM_009654539.1"/>
</dbReference>
<feature type="compositionally biased region" description="Basic and acidic residues" evidence="1">
    <location>
        <begin position="152"/>
        <end position="162"/>
    </location>
</feature>
<feature type="compositionally biased region" description="Basic and acidic residues" evidence="1">
    <location>
        <begin position="54"/>
        <end position="72"/>
    </location>
</feature>
<feature type="region of interest" description="Disordered" evidence="1">
    <location>
        <begin position="27"/>
        <end position="292"/>
    </location>
</feature>
<dbReference type="OMA" id="NPMVQAG"/>
<dbReference type="eggNOG" id="ENOG502RA7Z">
    <property type="taxonomic scope" value="Eukaryota"/>
</dbReference>
<evidence type="ECO:0008006" key="4">
    <source>
        <dbReference type="Google" id="ProtNLM"/>
    </source>
</evidence>
<organism evidence="2 3">
    <name type="scientific">Verticillium dahliae (strain VdLs.17 / ATCC MYA-4575 / FGSC 10137)</name>
    <name type="common">Verticillium wilt</name>
    <dbReference type="NCBI Taxonomy" id="498257"/>
    <lineage>
        <taxon>Eukaryota</taxon>
        <taxon>Fungi</taxon>
        <taxon>Dikarya</taxon>
        <taxon>Ascomycota</taxon>
        <taxon>Pezizomycotina</taxon>
        <taxon>Sordariomycetes</taxon>
        <taxon>Hypocreomycetidae</taxon>
        <taxon>Glomerellales</taxon>
        <taxon>Plectosphaerellaceae</taxon>
        <taxon>Verticillium</taxon>
    </lineage>
</organism>
<name>G2X3F0_VERDV</name>
<evidence type="ECO:0000313" key="2">
    <source>
        <dbReference type="EMBL" id="EGY23497.1"/>
    </source>
</evidence>
<gene>
    <name evidence="2" type="ORF">VDAG_04935</name>
</gene>
<dbReference type="KEGG" id="vda:VDAG_04935"/>
<reference evidence="2 3" key="1">
    <citation type="submission" date="2008-03" db="EMBL/GenBank/DDBJ databases">
        <title>The Genome Sequence of Verticillium dahliae VdLs.17.</title>
        <authorList>
            <consortium name="The Broad Institute Genome Sequencing Platform"/>
            <person name="Ma L.-J.J."/>
            <person name="Klosterman S.J."/>
            <person name="Subbarao K."/>
            <person name="Dobinson K."/>
            <person name="Veronese P."/>
            <person name="Kang S."/>
            <person name="Gold S.E."/>
            <person name="Young S."/>
            <person name="Jaffe D."/>
            <person name="Gnerre S."/>
            <person name="Berlin A."/>
            <person name="Heiman D."/>
            <person name="Hepburn T."/>
            <person name="Sykes S."/>
            <person name="Alvarado L."/>
            <person name="Kodira C.D."/>
            <person name="Lander E."/>
            <person name="Galagan J."/>
            <person name="Nusbaum C."/>
            <person name="Birren B."/>
        </authorList>
    </citation>
    <scope>NUCLEOTIDE SEQUENCE [LARGE SCALE GENOMIC DNA]</scope>
    <source>
        <strain evidence="3">VdLs.17 / ATCC MYA-4575 / FGSC 10137</strain>
    </source>
</reference>
<dbReference type="Proteomes" id="UP000001611">
    <property type="component" value="Chromosome 3"/>
</dbReference>
<dbReference type="InParanoid" id="G2X3F0"/>
<dbReference type="EMBL" id="DS572702">
    <property type="protein sequence ID" value="EGY23497.1"/>
    <property type="molecule type" value="Genomic_DNA"/>
</dbReference>
<protein>
    <recommendedName>
        <fullName evidence="4">DUF3824 domain-containing protein</fullName>
    </recommendedName>
</protein>